<evidence type="ECO:0000313" key="3">
    <source>
        <dbReference type="Proteomes" id="UP001367513"/>
    </source>
</evidence>
<evidence type="ECO:0000313" key="2">
    <source>
        <dbReference type="EMBL" id="MEK6466320.1"/>
    </source>
</evidence>
<comment type="caution">
    <text evidence="2">The sequence shown here is derived from an EMBL/GenBank/DDBJ whole genome shotgun (WGS) entry which is preliminary data.</text>
</comment>
<accession>A0ABU9AJT1</accession>
<feature type="transmembrane region" description="Helical" evidence="1">
    <location>
        <begin position="132"/>
        <end position="158"/>
    </location>
</feature>
<dbReference type="Proteomes" id="UP001367513">
    <property type="component" value="Unassembled WGS sequence"/>
</dbReference>
<sequence length="159" mass="16224">MTALAVVAGLMMLVGLAGIVLPVLPGPLLIVGGVAVWAVPRGDAVGWWVLGIAVLVTVAGQVAKYLLPGRRLKAAGVPTRTLFAGLVLGVVGFFVVPVVGLFLGFVLGVWLAELARLPDATTAWRSAREALTAVGWSILIELAAGLVTVAVWIGGLVVG</sequence>
<dbReference type="RefSeq" id="WP_346107513.1">
    <property type="nucleotide sequence ID" value="NZ_BAAAOD010000076.1"/>
</dbReference>
<dbReference type="Pfam" id="PF04306">
    <property type="entry name" value="DUF456"/>
    <property type="match status" value="1"/>
</dbReference>
<keyword evidence="1" id="KW-0472">Membrane</keyword>
<feature type="transmembrane region" description="Helical" evidence="1">
    <location>
        <begin position="12"/>
        <end position="39"/>
    </location>
</feature>
<dbReference type="PANTHER" id="PTHR39165:SF1">
    <property type="entry name" value="DUF456 DOMAIN-CONTAINING PROTEIN"/>
    <property type="match status" value="1"/>
</dbReference>
<name>A0ABU9AJT1_PSEA5</name>
<feature type="transmembrane region" description="Helical" evidence="1">
    <location>
        <begin position="79"/>
        <end position="112"/>
    </location>
</feature>
<dbReference type="PANTHER" id="PTHR39165">
    <property type="entry name" value="IG HYPOTHETICAL 17883"/>
    <property type="match status" value="1"/>
</dbReference>
<evidence type="ECO:0000256" key="1">
    <source>
        <dbReference type="SAM" id="Phobius"/>
    </source>
</evidence>
<protein>
    <submittedName>
        <fullName evidence="2">DUF456 domain-containing protein</fullName>
    </submittedName>
</protein>
<keyword evidence="1" id="KW-0812">Transmembrane</keyword>
<keyword evidence="3" id="KW-1185">Reference proteome</keyword>
<organism evidence="2 3">
    <name type="scientific">Pseudonocardia alni subsp. carboxydivorans</name>
    <dbReference type="NCBI Taxonomy" id="415010"/>
    <lineage>
        <taxon>Bacteria</taxon>
        <taxon>Bacillati</taxon>
        <taxon>Actinomycetota</taxon>
        <taxon>Actinomycetes</taxon>
        <taxon>Pseudonocardiales</taxon>
        <taxon>Pseudonocardiaceae</taxon>
        <taxon>Pseudonocardia</taxon>
    </lineage>
</organism>
<reference evidence="2 3" key="1">
    <citation type="submission" date="2024-03" db="EMBL/GenBank/DDBJ databases">
        <title>Draft genome sequence of Pseudonocardia carboxydivorans JCM 14827.</title>
        <authorList>
            <person name="Duangmal K."/>
        </authorList>
    </citation>
    <scope>NUCLEOTIDE SEQUENCE [LARGE SCALE GENOMIC DNA]</scope>
    <source>
        <strain evidence="2 3">JCM 14827</strain>
    </source>
</reference>
<keyword evidence="1" id="KW-1133">Transmembrane helix</keyword>
<dbReference type="InterPro" id="IPR007403">
    <property type="entry name" value="DUF456"/>
</dbReference>
<gene>
    <name evidence="2" type="ORF">WG925_21470</name>
</gene>
<proteinExistence type="predicted"/>
<feature type="transmembrane region" description="Helical" evidence="1">
    <location>
        <begin position="45"/>
        <end position="67"/>
    </location>
</feature>
<dbReference type="EMBL" id="JBBPIX010000012">
    <property type="protein sequence ID" value="MEK6466320.1"/>
    <property type="molecule type" value="Genomic_DNA"/>
</dbReference>